<keyword evidence="4" id="KW-1185">Reference proteome</keyword>
<proteinExistence type="predicted"/>
<evidence type="ECO:0000256" key="1">
    <source>
        <dbReference type="SAM" id="MobiDB-lite"/>
    </source>
</evidence>
<protein>
    <recommendedName>
        <fullName evidence="2">Hepatitis TT virus Orf2/Gyrovirus Vp2 N-terminal domain-containing protein</fullName>
    </recommendedName>
</protein>
<evidence type="ECO:0000313" key="4">
    <source>
        <dbReference type="Proteomes" id="UP000179300"/>
    </source>
</evidence>
<feature type="compositionally biased region" description="Polar residues" evidence="1">
    <location>
        <begin position="181"/>
        <end position="197"/>
    </location>
</feature>
<sequence length="253" mass="28588">MQHLCSKDFIKPCKYNEETKNQLWMSELADSHDIWCSCDTPFAHLLASIFPPGHQDRGKTIQDILERDYKQLCHSGGPAERSHGILTGTATGADIKEEDGLEGDAEEFLMAAAAAAAEEKERNSKEKGKDNSRNSLLPRKDGRNAELSPLTLRRKYMPRTRKPPAAHPSPAAAAAKAQVKHPQTPNGFETPTTNSTTSHRHRMTEFKPGFERETEEQLAQAFKRPVRKFKEDPPFYPWLPITPIVYFNLNYKC</sequence>
<feature type="domain" description="Hepatitis TT virus Orf2/Gyrovirus Vp2 N-terminal" evidence="2">
    <location>
        <begin position="19"/>
        <end position="68"/>
    </location>
</feature>
<evidence type="ECO:0000259" key="2">
    <source>
        <dbReference type="Pfam" id="PF02957"/>
    </source>
</evidence>
<dbReference type="Proteomes" id="UP000179300">
    <property type="component" value="Segment"/>
</dbReference>
<evidence type="ECO:0000313" key="3">
    <source>
        <dbReference type="EMBL" id="BAF76098.1"/>
    </source>
</evidence>
<accession>A7VLX7</accession>
<feature type="region of interest" description="Disordered" evidence="1">
    <location>
        <begin position="114"/>
        <end position="201"/>
    </location>
</feature>
<feature type="compositionally biased region" description="Basic residues" evidence="1">
    <location>
        <begin position="152"/>
        <end position="164"/>
    </location>
</feature>
<reference evidence="3 4" key="1">
    <citation type="journal article" date="2007" name="Arch. Virol.">
        <title>Analysis of the entire genomes of fifteen torque teno midi virus variants classifiable into a third group of genus Anellovirus.</title>
        <authorList>
            <person name="Ninomiya M."/>
            <person name="Takahashi M."/>
            <person name="Shimosegawa T."/>
            <person name="Okamoto H."/>
        </authorList>
    </citation>
    <scope>NUCLEOTIDE SEQUENCE [LARGE SCALE GENOMIC DNA]</scope>
    <source>
        <strain evidence="3">MDJN1</strain>
    </source>
</reference>
<feature type="compositionally biased region" description="Low complexity" evidence="1">
    <location>
        <begin position="168"/>
        <end position="177"/>
    </location>
</feature>
<dbReference type="InterPro" id="IPR004118">
    <property type="entry name" value="HEV_TT_vir_Orf2/Gyrovir_Vp2_N"/>
</dbReference>
<feature type="compositionally biased region" description="Basic and acidic residues" evidence="1">
    <location>
        <begin position="117"/>
        <end position="144"/>
    </location>
</feature>
<organism evidence="3 4">
    <name type="scientific">Torque teno midi virus 8</name>
    <dbReference type="NCBI Taxonomy" id="2065049"/>
    <lineage>
        <taxon>Viruses</taxon>
        <taxon>Monodnaviria</taxon>
        <taxon>Shotokuvirae</taxon>
        <taxon>Commensaviricota</taxon>
        <taxon>Cardeaviricetes</taxon>
        <taxon>Sanitavirales</taxon>
        <taxon>Anelloviridae</taxon>
        <taxon>Gammatorquevirus</taxon>
        <taxon>Gammatorquevirus homidi8</taxon>
    </lineage>
</organism>
<dbReference type="RefSeq" id="YP_009505767.1">
    <property type="nucleotide sequence ID" value="NC_038355.1"/>
</dbReference>
<dbReference type="EMBL" id="AB303558">
    <property type="protein sequence ID" value="BAF76098.1"/>
    <property type="molecule type" value="Genomic_DNA"/>
</dbReference>
<dbReference type="GeneID" id="37616689"/>
<dbReference type="Pfam" id="PF02957">
    <property type="entry name" value="TT_ORF2-like"/>
    <property type="match status" value="1"/>
</dbReference>
<name>A7VLX7_9VIRU</name>
<dbReference type="KEGG" id="vg:37616689"/>